<gene>
    <name evidence="1" type="ORF">QE210_11595</name>
</gene>
<evidence type="ECO:0000313" key="1">
    <source>
        <dbReference type="EMBL" id="WGM00513.1"/>
    </source>
</evidence>
<dbReference type="AlphaFoldDB" id="A0AA95GK43"/>
<dbReference type="EMBL" id="CP123504">
    <property type="protein sequence ID" value="WGM00513.1"/>
    <property type="molecule type" value="Genomic_DNA"/>
</dbReference>
<sequence length="128" mass="14065">MPMLDVTDVLFDPDFCDTSLTYTRREILIDDEGITSTKESTFPFSGVVTVDSSIEAQIRTSGQLVSGRILVVTTTRLIAGETHHIGDIVTYQGRKYLVKSVDPYTAYGAGFVQAHCELMPFDGGISHE</sequence>
<dbReference type="RefSeq" id="WP_280624113.1">
    <property type="nucleotide sequence ID" value="NZ_CP123504.1"/>
</dbReference>
<evidence type="ECO:0000313" key="2">
    <source>
        <dbReference type="Proteomes" id="UP001177595"/>
    </source>
</evidence>
<name>A0AA95GK43_9GAMM</name>
<protein>
    <submittedName>
        <fullName evidence="1">Head-tail adaptor</fullName>
    </submittedName>
</protein>
<reference evidence="1" key="1">
    <citation type="submission" date="2023-04" db="EMBL/GenBank/DDBJ databases">
        <title>Genome dynamics across the evolutionary transition to endosymbiosis.</title>
        <authorList>
            <person name="Siozios S."/>
            <person name="Nadal-Jimenez P."/>
            <person name="Azagi T."/>
            <person name="Sprong H."/>
            <person name="Frost C.L."/>
            <person name="Parratt S.R."/>
            <person name="Taylor G."/>
            <person name="Brettell L."/>
            <person name="Lew K.C."/>
            <person name="Croft L."/>
            <person name="King K.C."/>
            <person name="Brockhurst M.A."/>
            <person name="Hypsa V."/>
            <person name="Novakova E."/>
            <person name="Darby A.C."/>
            <person name="Hurst G.D.D."/>
        </authorList>
    </citation>
    <scope>NUCLEOTIDE SEQUENCE</scope>
    <source>
        <strain evidence="1">APv</strain>
    </source>
</reference>
<accession>A0AA95GK43</accession>
<organism evidence="1 2">
    <name type="scientific">Arsenophonus nasoniae</name>
    <name type="common">son-killer infecting Nasonia vitripennis</name>
    <dbReference type="NCBI Taxonomy" id="638"/>
    <lineage>
        <taxon>Bacteria</taxon>
        <taxon>Pseudomonadati</taxon>
        <taxon>Pseudomonadota</taxon>
        <taxon>Gammaproteobacteria</taxon>
        <taxon>Enterobacterales</taxon>
        <taxon>Morganellaceae</taxon>
        <taxon>Arsenophonus</taxon>
    </lineage>
</organism>
<proteinExistence type="predicted"/>
<dbReference type="Proteomes" id="UP001177595">
    <property type="component" value="Chromosome"/>
</dbReference>